<feature type="domain" description="Helicase ATP-binding" evidence="7">
    <location>
        <begin position="135"/>
        <end position="310"/>
    </location>
</feature>
<feature type="domain" description="Helicase C-terminal" evidence="8">
    <location>
        <begin position="371"/>
        <end position="550"/>
    </location>
</feature>
<dbReference type="AlphaFoldDB" id="A0A2H6KGP2"/>
<gene>
    <name evidence="9" type="ORF">BOVATA_036440</name>
</gene>
<name>A0A2H6KGP2_9APIC</name>
<keyword evidence="2 5" id="KW-0378">Hydrolase</keyword>
<keyword evidence="1 5" id="KW-0547">Nucleotide-binding</keyword>
<evidence type="ECO:0000313" key="10">
    <source>
        <dbReference type="Proteomes" id="UP000236319"/>
    </source>
</evidence>
<dbReference type="VEuPathDB" id="PiroplasmaDB:BOVATA_036440"/>
<dbReference type="OrthoDB" id="4310724at2759"/>
<dbReference type="PANTHER" id="PTHR47959">
    <property type="entry name" value="ATP-DEPENDENT RNA HELICASE RHLE-RELATED"/>
    <property type="match status" value="1"/>
</dbReference>
<evidence type="ECO:0000259" key="8">
    <source>
        <dbReference type="PROSITE" id="PS51194"/>
    </source>
</evidence>
<dbReference type="InterPro" id="IPR001650">
    <property type="entry name" value="Helicase_C-like"/>
</dbReference>
<comment type="similarity">
    <text evidence="5">Belongs to the DEAD box helicase family.</text>
</comment>
<feature type="region of interest" description="Disordered" evidence="6">
    <location>
        <begin position="49"/>
        <end position="93"/>
    </location>
</feature>
<evidence type="ECO:0000313" key="9">
    <source>
        <dbReference type="EMBL" id="GBE62151.1"/>
    </source>
</evidence>
<dbReference type="GO" id="GO:0005829">
    <property type="term" value="C:cytosol"/>
    <property type="evidence" value="ECO:0007669"/>
    <property type="project" value="TreeGrafter"/>
</dbReference>
<dbReference type="GO" id="GO:0003724">
    <property type="term" value="F:RNA helicase activity"/>
    <property type="evidence" value="ECO:0007669"/>
    <property type="project" value="TreeGrafter"/>
</dbReference>
<dbReference type="InterPro" id="IPR014001">
    <property type="entry name" value="Helicase_ATP-bd"/>
</dbReference>
<dbReference type="GO" id="GO:0005524">
    <property type="term" value="F:ATP binding"/>
    <property type="evidence" value="ECO:0007669"/>
    <property type="project" value="UniProtKB-KW"/>
</dbReference>
<dbReference type="EMBL" id="BDSA01000004">
    <property type="protein sequence ID" value="GBE62151.1"/>
    <property type="molecule type" value="Genomic_DNA"/>
</dbReference>
<dbReference type="SUPFAM" id="SSF52540">
    <property type="entry name" value="P-loop containing nucleoside triphosphate hydrolases"/>
    <property type="match status" value="1"/>
</dbReference>
<dbReference type="Pfam" id="PF00271">
    <property type="entry name" value="Helicase_C"/>
    <property type="match status" value="1"/>
</dbReference>
<keyword evidence="4 5" id="KW-0067">ATP-binding</keyword>
<dbReference type="PANTHER" id="PTHR47959:SF1">
    <property type="entry name" value="ATP-DEPENDENT RNA HELICASE DBPA"/>
    <property type="match status" value="1"/>
</dbReference>
<evidence type="ECO:0000256" key="4">
    <source>
        <dbReference type="ARBA" id="ARBA00022840"/>
    </source>
</evidence>
<dbReference type="InterPro" id="IPR050079">
    <property type="entry name" value="DEAD_box_RNA_helicase"/>
</dbReference>
<dbReference type="CDD" id="cd18787">
    <property type="entry name" value="SF2_C_DEAD"/>
    <property type="match status" value="1"/>
</dbReference>
<feature type="compositionally biased region" description="Basic and acidic residues" evidence="6">
    <location>
        <begin position="10"/>
        <end position="24"/>
    </location>
</feature>
<dbReference type="PROSITE" id="PS51192">
    <property type="entry name" value="HELICASE_ATP_BIND_1"/>
    <property type="match status" value="1"/>
</dbReference>
<keyword evidence="10" id="KW-1185">Reference proteome</keyword>
<proteinExistence type="inferred from homology"/>
<comment type="caution">
    <text evidence="9">The sequence shown here is derived from an EMBL/GenBank/DDBJ whole genome shotgun (WGS) entry which is preliminary data.</text>
</comment>
<evidence type="ECO:0000256" key="6">
    <source>
        <dbReference type="SAM" id="MobiDB-lite"/>
    </source>
</evidence>
<organism evidence="9 10">
    <name type="scientific">Babesia ovata</name>
    <dbReference type="NCBI Taxonomy" id="189622"/>
    <lineage>
        <taxon>Eukaryota</taxon>
        <taxon>Sar</taxon>
        <taxon>Alveolata</taxon>
        <taxon>Apicomplexa</taxon>
        <taxon>Aconoidasida</taxon>
        <taxon>Piroplasmida</taxon>
        <taxon>Babesiidae</taxon>
        <taxon>Babesia</taxon>
    </lineage>
</organism>
<dbReference type="GO" id="GO:0003676">
    <property type="term" value="F:nucleic acid binding"/>
    <property type="evidence" value="ECO:0007669"/>
    <property type="project" value="InterPro"/>
</dbReference>
<evidence type="ECO:0000256" key="1">
    <source>
        <dbReference type="ARBA" id="ARBA00022741"/>
    </source>
</evidence>
<evidence type="ECO:0000259" key="7">
    <source>
        <dbReference type="PROSITE" id="PS51192"/>
    </source>
</evidence>
<dbReference type="InterPro" id="IPR011545">
    <property type="entry name" value="DEAD/DEAH_box_helicase_dom"/>
</dbReference>
<feature type="region of interest" description="Disordered" evidence="6">
    <location>
        <begin position="1"/>
        <end position="28"/>
    </location>
</feature>
<dbReference type="InterPro" id="IPR027417">
    <property type="entry name" value="P-loop_NTPase"/>
</dbReference>
<dbReference type="PROSITE" id="PS51194">
    <property type="entry name" value="HELICASE_CTER"/>
    <property type="match status" value="1"/>
</dbReference>
<sequence length="653" mass="73689">MENPDSETQETPKEPEANNDESGRFEWAPLEYDAALQAEGLFGLEVLHDESGLPPLKKPKAVKEKVKKKKTPVKKPAKEEETDPSEQLSDGEIEKATRPWNSLLFDDWQIPIQVRRNLHAQGMLSPTTIQKLVFKPSLSGSANIVASAKTGSGKTLAFSLPIILSLLKHERTDDERPILCLAVLPTRELALQVKDTIALLLKGTSMSVFALIGGIAIQKQERVLKYKPEIIVATPGRLWDAMQELDIKFNLKFLVLDEADRLVSDKAFRELGSIVAKVRTTRTQNFICSATMLNKKKELRVIFKLLKIKNPTVCVASHKGDVVMPYDQFAQQKFFKIKEDEETCNTTLPENLTFQVVKCLDNEKELKLVAYLMEHYSNVEHGRTIIFVNSISYAYRLEPLLSLILWRDKHELRIAKSHCMTLDKESKVNYITSLHSRLRQKQRLKRLEQFNKHDKAIMVCTDVAARGIDLPKVDGVVHFQPPRNANLFIHRSGRTARLTAKGTHASSGVTNASGAAICICESSEAETWEKLFKAVNRRMDDEEEILGCIPPKQYQRYKKLLTLASSIEAQEHQVGDGNGKQNNALQLTKEAKTESWLHTFAKEADIVLSDEEPDEEARHSRSTTYKLLKAGKRKLLNVSPNRIETPKSNAVAV</sequence>
<dbReference type="SMART" id="SM00487">
    <property type="entry name" value="DEXDc"/>
    <property type="match status" value="1"/>
</dbReference>
<feature type="compositionally biased region" description="Basic residues" evidence="6">
    <location>
        <begin position="57"/>
        <end position="75"/>
    </location>
</feature>
<dbReference type="SMART" id="SM00490">
    <property type="entry name" value="HELICc"/>
    <property type="match status" value="1"/>
</dbReference>
<dbReference type="GeneID" id="39875921"/>
<reference evidence="9 10" key="1">
    <citation type="journal article" date="2017" name="BMC Genomics">
        <title>Whole-genome assembly of Babesia ovata and comparative genomics between closely related pathogens.</title>
        <authorList>
            <person name="Yamagishi J."/>
            <person name="Asada M."/>
            <person name="Hakimi H."/>
            <person name="Tanaka T.Q."/>
            <person name="Sugimoto C."/>
            <person name="Kawazu S."/>
        </authorList>
    </citation>
    <scope>NUCLEOTIDE SEQUENCE [LARGE SCALE GENOMIC DNA]</scope>
    <source>
        <strain evidence="9 10">Miyake</strain>
    </source>
</reference>
<dbReference type="Pfam" id="PF00270">
    <property type="entry name" value="DEAD"/>
    <property type="match status" value="1"/>
</dbReference>
<accession>A0A2H6KGP2</accession>
<dbReference type="Proteomes" id="UP000236319">
    <property type="component" value="Unassembled WGS sequence"/>
</dbReference>
<evidence type="ECO:0000256" key="2">
    <source>
        <dbReference type="ARBA" id="ARBA00022801"/>
    </source>
</evidence>
<dbReference type="GO" id="GO:0016787">
    <property type="term" value="F:hydrolase activity"/>
    <property type="evidence" value="ECO:0007669"/>
    <property type="project" value="UniProtKB-KW"/>
</dbReference>
<evidence type="ECO:0000256" key="3">
    <source>
        <dbReference type="ARBA" id="ARBA00022806"/>
    </source>
</evidence>
<dbReference type="RefSeq" id="XP_028868394.1">
    <property type="nucleotide sequence ID" value="XM_029012561.1"/>
</dbReference>
<evidence type="ECO:0000256" key="5">
    <source>
        <dbReference type="RuleBase" id="RU000492"/>
    </source>
</evidence>
<protein>
    <submittedName>
        <fullName evidence="9">ATP-dependent RNA helicase</fullName>
    </submittedName>
</protein>
<dbReference type="Gene3D" id="3.40.50.300">
    <property type="entry name" value="P-loop containing nucleotide triphosphate hydrolases"/>
    <property type="match status" value="2"/>
</dbReference>
<dbReference type="PROSITE" id="PS00039">
    <property type="entry name" value="DEAD_ATP_HELICASE"/>
    <property type="match status" value="1"/>
</dbReference>
<dbReference type="InterPro" id="IPR000629">
    <property type="entry name" value="RNA-helicase_DEAD-box_CS"/>
</dbReference>
<keyword evidence="3 5" id="KW-0347">Helicase</keyword>